<dbReference type="InterPro" id="IPR013083">
    <property type="entry name" value="Znf_RING/FYVE/PHD"/>
</dbReference>
<evidence type="ECO:0000256" key="5">
    <source>
        <dbReference type="SAM" id="Coils"/>
    </source>
</evidence>
<dbReference type="EMBL" id="JAJJMB010009125">
    <property type="protein sequence ID" value="KAI3915986.1"/>
    <property type="molecule type" value="Genomic_DNA"/>
</dbReference>
<dbReference type="Proteomes" id="UP001202328">
    <property type="component" value="Unassembled WGS sequence"/>
</dbReference>
<keyword evidence="8" id="KW-1185">Reference proteome</keyword>
<dbReference type="PANTHER" id="PTHR42647">
    <property type="entry name" value="SBP (S-RIBONUCLEASE BINDING PROTEIN) FAMILY PROTEIN"/>
    <property type="match status" value="1"/>
</dbReference>
<reference evidence="7" key="1">
    <citation type="submission" date="2022-04" db="EMBL/GenBank/DDBJ databases">
        <title>A functionally conserved STORR gene fusion in Papaver species that diverged 16.8 million years ago.</title>
        <authorList>
            <person name="Catania T."/>
        </authorList>
    </citation>
    <scope>NUCLEOTIDE SEQUENCE</scope>
    <source>
        <strain evidence="7">S-188037</strain>
    </source>
</reference>
<dbReference type="PROSITE" id="PS50089">
    <property type="entry name" value="ZF_RING_2"/>
    <property type="match status" value="1"/>
</dbReference>
<keyword evidence="1" id="KW-0479">Metal-binding</keyword>
<dbReference type="CDD" id="cd16649">
    <property type="entry name" value="mRING-HC-C3HC5_CGRF1-like"/>
    <property type="match status" value="1"/>
</dbReference>
<evidence type="ECO:0000256" key="1">
    <source>
        <dbReference type="ARBA" id="ARBA00022723"/>
    </source>
</evidence>
<dbReference type="PANTHER" id="PTHR42647:SF10">
    <property type="entry name" value="F2G19.2"/>
    <property type="match status" value="1"/>
</dbReference>
<accession>A0AAD4SQS7</accession>
<evidence type="ECO:0000256" key="4">
    <source>
        <dbReference type="PROSITE-ProRule" id="PRU00175"/>
    </source>
</evidence>
<evidence type="ECO:0000256" key="2">
    <source>
        <dbReference type="ARBA" id="ARBA00022771"/>
    </source>
</evidence>
<dbReference type="PIRSF" id="PIRSF036836">
    <property type="entry name" value="RNase_bind_SBP1"/>
    <property type="match status" value="1"/>
</dbReference>
<dbReference type="InterPro" id="IPR001841">
    <property type="entry name" value="Znf_RING"/>
</dbReference>
<dbReference type="GO" id="GO:0008270">
    <property type="term" value="F:zinc ion binding"/>
    <property type="evidence" value="ECO:0007669"/>
    <property type="project" value="UniProtKB-KW"/>
</dbReference>
<keyword evidence="5" id="KW-0175">Coiled coil</keyword>
<evidence type="ECO:0000259" key="6">
    <source>
        <dbReference type="PROSITE" id="PS50089"/>
    </source>
</evidence>
<evidence type="ECO:0000313" key="7">
    <source>
        <dbReference type="EMBL" id="KAI3915986.1"/>
    </source>
</evidence>
<evidence type="ECO:0000256" key="3">
    <source>
        <dbReference type="ARBA" id="ARBA00022833"/>
    </source>
</evidence>
<organism evidence="7 8">
    <name type="scientific">Papaver atlanticum</name>
    <dbReference type="NCBI Taxonomy" id="357466"/>
    <lineage>
        <taxon>Eukaryota</taxon>
        <taxon>Viridiplantae</taxon>
        <taxon>Streptophyta</taxon>
        <taxon>Embryophyta</taxon>
        <taxon>Tracheophyta</taxon>
        <taxon>Spermatophyta</taxon>
        <taxon>Magnoliopsida</taxon>
        <taxon>Ranunculales</taxon>
        <taxon>Papaveraceae</taxon>
        <taxon>Papaveroideae</taxon>
        <taxon>Papaver</taxon>
    </lineage>
</organism>
<protein>
    <recommendedName>
        <fullName evidence="6">RING-type domain-containing protein</fullName>
    </recommendedName>
</protein>
<dbReference type="AlphaFoldDB" id="A0AAD4SQS7"/>
<feature type="domain" description="RING-type" evidence="6">
    <location>
        <begin position="284"/>
        <end position="319"/>
    </location>
</feature>
<gene>
    <name evidence="7" type="ORF">MKW98_004427</name>
</gene>
<name>A0AAD4SQS7_9MAGN</name>
<dbReference type="FunFam" id="3.30.40.10:FF:000239">
    <property type="entry name" value="probable BOI-related E3 ubiquitin-protein ligase 2"/>
    <property type="match status" value="1"/>
</dbReference>
<dbReference type="GO" id="GO:0004842">
    <property type="term" value="F:ubiquitin-protein transferase activity"/>
    <property type="evidence" value="ECO:0007669"/>
    <property type="project" value="TreeGrafter"/>
</dbReference>
<comment type="caution">
    <text evidence="7">The sequence shown here is derived from an EMBL/GenBank/DDBJ whole genome shotgun (WGS) entry which is preliminary data.</text>
</comment>
<evidence type="ECO:0000313" key="8">
    <source>
        <dbReference type="Proteomes" id="UP001202328"/>
    </source>
</evidence>
<feature type="coiled-coil region" evidence="5">
    <location>
        <begin position="188"/>
        <end position="222"/>
    </location>
</feature>
<sequence>MAIPQHQFLQQQQQSGQINFYNSCSNLVDQTYPQYIPPFHVPGLAPGDVFDGGDLQWANGVEISRKRLKEQDFLDNNNNNNNRYYDNINNHDSNTNSQISSLDFLQTRPVSTGLGLSLDDRRNVTSGETPVYSFFDDEIDREFQRQDAEIDHFVKVQGERLRQSILEKVQAIQFRTIALAEERIAQKLIGKEAEVERIDNKNNELEEQIKQLTAEADEWKHRAMLYENFIDTLKSNIRLAQNRDVKEGCGDSEVDDTASYCNNGAIDFHLIGNTTTDFKESMTCKVCKVNQVCMLLLPCRHLCLCKDCESKLSFCPLCQCSKFIGMEIFM</sequence>
<dbReference type="Pfam" id="PF13920">
    <property type="entry name" value="zf-C3HC4_3"/>
    <property type="match status" value="1"/>
</dbReference>
<dbReference type="Gene3D" id="3.30.40.10">
    <property type="entry name" value="Zinc/RING finger domain, C3HC4 (zinc finger)"/>
    <property type="match status" value="1"/>
</dbReference>
<proteinExistence type="predicted"/>
<keyword evidence="2 4" id="KW-0863">Zinc-finger</keyword>
<keyword evidence="3" id="KW-0862">Zinc</keyword>